<gene>
    <name evidence="2" type="ORF">BB558_005594</name>
</gene>
<proteinExistence type="predicted"/>
<dbReference type="AlphaFoldDB" id="A0A2U1J016"/>
<organism evidence="2 3">
    <name type="scientific">Smittium angustum</name>
    <dbReference type="NCBI Taxonomy" id="133377"/>
    <lineage>
        <taxon>Eukaryota</taxon>
        <taxon>Fungi</taxon>
        <taxon>Fungi incertae sedis</taxon>
        <taxon>Zoopagomycota</taxon>
        <taxon>Kickxellomycotina</taxon>
        <taxon>Harpellomycetes</taxon>
        <taxon>Harpellales</taxon>
        <taxon>Legeriomycetaceae</taxon>
        <taxon>Smittium</taxon>
    </lineage>
</organism>
<dbReference type="Pfam" id="PF00657">
    <property type="entry name" value="Lipase_GDSL"/>
    <property type="match status" value="1"/>
</dbReference>
<dbReference type="InterPro" id="IPR036514">
    <property type="entry name" value="SGNH_hydro_sf"/>
</dbReference>
<dbReference type="Gene3D" id="3.40.50.1110">
    <property type="entry name" value="SGNH hydrolase"/>
    <property type="match status" value="1"/>
</dbReference>
<protein>
    <recommendedName>
        <fullName evidence="4">SGNH hydrolase-type esterase domain-containing protein</fullName>
    </recommendedName>
</protein>
<evidence type="ECO:0000313" key="2">
    <source>
        <dbReference type="EMBL" id="PVZ98406.1"/>
    </source>
</evidence>
<dbReference type="EMBL" id="MBFU01000555">
    <property type="protein sequence ID" value="PVZ98406.1"/>
    <property type="molecule type" value="Genomic_DNA"/>
</dbReference>
<accession>A0A2U1J016</accession>
<dbReference type="PANTHER" id="PTHR45648:SF22">
    <property type="entry name" value="GDSL LIPASE_ACYLHYDROLASE FAMILY PROTEIN (AFU_ORTHOLOGUE AFUA_4G14700)"/>
    <property type="match status" value="1"/>
</dbReference>
<dbReference type="PANTHER" id="PTHR45648">
    <property type="entry name" value="GDSL LIPASE/ACYLHYDROLASE FAMILY PROTEIN (AFU_ORTHOLOGUE AFUA_4G14700)"/>
    <property type="match status" value="1"/>
</dbReference>
<evidence type="ECO:0008006" key="4">
    <source>
        <dbReference type="Google" id="ProtNLM"/>
    </source>
</evidence>
<reference evidence="2 3" key="1">
    <citation type="journal article" date="2018" name="MBio">
        <title>Comparative Genomics Reveals the Core Gene Toolbox for the Fungus-Insect Symbiosis.</title>
        <authorList>
            <person name="Wang Y."/>
            <person name="Stata M."/>
            <person name="Wang W."/>
            <person name="Stajich J.E."/>
            <person name="White M.M."/>
            <person name="Moncalvo J.M."/>
        </authorList>
    </citation>
    <scope>NUCLEOTIDE SEQUENCE [LARGE SCALE GENOMIC DNA]</scope>
    <source>
        <strain evidence="2 3">AUS-126-30</strain>
    </source>
</reference>
<dbReference type="GO" id="GO:0016788">
    <property type="term" value="F:hydrolase activity, acting on ester bonds"/>
    <property type="evidence" value="ECO:0007669"/>
    <property type="project" value="InterPro"/>
</dbReference>
<evidence type="ECO:0000256" key="1">
    <source>
        <dbReference type="ARBA" id="ARBA00022801"/>
    </source>
</evidence>
<dbReference type="InterPro" id="IPR051058">
    <property type="entry name" value="GDSL_Est/Lipase"/>
</dbReference>
<keyword evidence="1" id="KW-0378">Hydrolase</keyword>
<evidence type="ECO:0000313" key="3">
    <source>
        <dbReference type="Proteomes" id="UP000245591"/>
    </source>
</evidence>
<dbReference type="Proteomes" id="UP000245591">
    <property type="component" value="Unassembled WGS sequence"/>
</dbReference>
<keyword evidence="3" id="KW-1185">Reference proteome</keyword>
<dbReference type="SUPFAM" id="SSF52266">
    <property type="entry name" value="SGNH hydrolase"/>
    <property type="match status" value="1"/>
</dbReference>
<dbReference type="InterPro" id="IPR001087">
    <property type="entry name" value="GDSL"/>
</dbReference>
<comment type="caution">
    <text evidence="2">The sequence shown here is derived from an EMBL/GenBank/DDBJ whole genome shotgun (WGS) entry which is preliminary data.</text>
</comment>
<sequence>MDPGLAAYQKEKYTRLKAKDGSGYMRFENIVSFGDAASDIGNYEYLAKNKKLINYSQPKQKGGKKLQFYNNGRLSEGKIWIDYLGDAFGAQVRSRAYAYSTTNMGWLFNGNKRNVPGLYQQVQRFASESMKNQLNPNSTLYTIWGGANDLFSVSISKWHKKSTPDKAVGPKQVMDDMIKSIRFLIEHPNIKAKNILFLTVLPVDKAPIIDQVPNEIRNKVLQNLETLKSFYKKMEFKDTNFVLYDANEFLSKMYKNHKDYGIPYSKHPCIASLTRKCTTPHEFFWYDNSHIGSTTHLHLALDIIKKKFGNAIVG</sequence>
<name>A0A2U1J016_SMIAN</name>